<organism evidence="1 2">
    <name type="scientific">Xylanibacter ruminicola</name>
    <name type="common">Prevotella ruminicola</name>
    <dbReference type="NCBI Taxonomy" id="839"/>
    <lineage>
        <taxon>Bacteria</taxon>
        <taxon>Pseudomonadati</taxon>
        <taxon>Bacteroidota</taxon>
        <taxon>Bacteroidia</taxon>
        <taxon>Bacteroidales</taxon>
        <taxon>Prevotellaceae</taxon>
        <taxon>Xylanibacter</taxon>
    </lineage>
</organism>
<proteinExistence type="predicted"/>
<reference evidence="1" key="1">
    <citation type="submission" date="2021-08" db="EMBL/GenBank/DDBJ databases">
        <title>Prevotella lacticifex sp. nov., isolated from rumen of cow.</title>
        <authorList>
            <person name="Shinkai T."/>
            <person name="Ikeyama N."/>
            <person name="Kumagai M."/>
            <person name="Ohmori H."/>
            <person name="Sakamoto M."/>
            <person name="Ohkuma M."/>
            <person name="Mitsumori M."/>
        </authorList>
    </citation>
    <scope>NUCLEOTIDE SEQUENCE</scope>
    <source>
        <strain evidence="1">JCM 8259</strain>
    </source>
</reference>
<dbReference type="Proteomes" id="UP000887097">
    <property type="component" value="Unassembled WGS sequence"/>
</dbReference>
<dbReference type="InterPro" id="IPR023214">
    <property type="entry name" value="HAD_sf"/>
</dbReference>
<dbReference type="AlphaFoldDB" id="A0AA37I1S2"/>
<dbReference type="InterPro" id="IPR036412">
    <property type="entry name" value="HAD-like_sf"/>
</dbReference>
<name>A0AA37I1S2_XYLRU</name>
<protein>
    <submittedName>
        <fullName evidence="1">Uncharacterized protein</fullName>
    </submittedName>
</protein>
<evidence type="ECO:0000313" key="1">
    <source>
        <dbReference type="EMBL" id="GJG33960.1"/>
    </source>
</evidence>
<dbReference type="GeneID" id="31501082"/>
<evidence type="ECO:0000313" key="2">
    <source>
        <dbReference type="Proteomes" id="UP000887097"/>
    </source>
</evidence>
<sequence length="617" mass="71775">MIDCSQIKLVIWDLDDTFWHGTLSEGPVEGISENIQLIKDLTDRGIVNTICSKNDFEPTVEKLKEFGINDYFVFKSIDWTPKGQRIEKQIKDMGLRPVNCLFLDDNEVNLNESKFYSKELMIAGPEAIAELIKFCDENSATDIKHKRLKNYKVLEKKQEAKANASNNLDFLWSTNTKVDIKRDCLNQIERISELVNRTNQLNFTKVRSTKEELIALLNDKTIDSGYVTVRDNFGDYGVVGFFALKENKCIHFLFSCRTIGQGVEQYVYSTLGWPKLTVVGDVVNTVENVDAPAWINQDTTLVTNDDEKSHIKIVFKGACDLRIMATFLKADNIVEEFTYVGLKRGNSIEHQNHSVNYLSLPFLSDAAKKEMLDDCVFNDEEMFDTSMYDKNTALIFLSTQIEPNLGIYRNKRTGQKIAWGEFAYPLTEEKNWPGYIEGTIFTAGNKFTREWLTDFKRKYEFIGRLSPVEFCNQLDILLDRIQPEAKVCLLLGSEMPYEANKDLSYENRHVYYKEINTLLRQYAKNHKRLMLIDFNDYLKSQDDFIDNINHYQRNIYYEASHKANEYIEQVTGAKVKEMSKMYLYYEKIAATLGQKMSRDSWLYKLLREGYFLLRKVR</sequence>
<dbReference type="InterPro" id="IPR010037">
    <property type="entry name" value="FkbH_domain"/>
</dbReference>
<dbReference type="SUPFAM" id="SSF56784">
    <property type="entry name" value="HAD-like"/>
    <property type="match status" value="1"/>
</dbReference>
<accession>A0AA37I1S2</accession>
<dbReference type="OMA" id="TFWHGTL"/>
<dbReference type="Gene3D" id="3.40.50.1000">
    <property type="entry name" value="HAD superfamily/HAD-like"/>
    <property type="match status" value="1"/>
</dbReference>
<dbReference type="InterPro" id="IPR010033">
    <property type="entry name" value="HAD_SF_ppase_IIIC"/>
</dbReference>
<dbReference type="EMBL" id="BPTT01000001">
    <property type="protein sequence ID" value="GJG33960.1"/>
    <property type="molecule type" value="Genomic_DNA"/>
</dbReference>
<dbReference type="RefSeq" id="WP_013065093.1">
    <property type="nucleotide sequence ID" value="NZ_BPTT01000001.1"/>
</dbReference>
<dbReference type="NCBIfam" id="TIGR01686">
    <property type="entry name" value="FkbH"/>
    <property type="match status" value="1"/>
</dbReference>
<dbReference type="NCBIfam" id="TIGR01681">
    <property type="entry name" value="HAD-SF-IIIC"/>
    <property type="match status" value="1"/>
</dbReference>
<comment type="caution">
    <text evidence="1">The sequence shown here is derived from an EMBL/GenBank/DDBJ whole genome shotgun (WGS) entry which is preliminary data.</text>
</comment>
<gene>
    <name evidence="1" type="ORF">PRMUPPPA20_20690</name>
</gene>